<dbReference type="AlphaFoldDB" id="G5IAE0"/>
<dbReference type="InterPro" id="IPR001173">
    <property type="entry name" value="Glyco_trans_2-like"/>
</dbReference>
<comment type="similarity">
    <text evidence="2">Belongs to the glycosyltransferase 2 family.</text>
</comment>
<dbReference type="HOGENOM" id="CLU_061778_1_0_9"/>
<dbReference type="Gene3D" id="3.90.550.10">
    <property type="entry name" value="Spore Coat Polysaccharide Biosynthesis Protein SpsA, Chain A"/>
    <property type="match status" value="1"/>
</dbReference>
<protein>
    <recommendedName>
        <fullName evidence="5">Glycosyltransferase 2-like domain-containing protein</fullName>
    </recommendedName>
</protein>
<comment type="caution">
    <text evidence="6">The sequence shown here is derived from an EMBL/GenBank/DDBJ whole genome shotgun (WGS) entry which is preliminary data.</text>
</comment>
<proteinExistence type="inferred from homology"/>
<dbReference type="InterPro" id="IPR029044">
    <property type="entry name" value="Nucleotide-diphossugar_trans"/>
</dbReference>
<gene>
    <name evidence="6" type="ORF">HMPREF9473_00520</name>
</gene>
<comment type="pathway">
    <text evidence="1">Cell wall biogenesis; cell wall polysaccharide biosynthesis.</text>
</comment>
<dbReference type="PANTHER" id="PTHR43179">
    <property type="entry name" value="RHAMNOSYLTRANSFERASE WBBL"/>
    <property type="match status" value="1"/>
</dbReference>
<dbReference type="OrthoDB" id="9790005at2"/>
<keyword evidence="7" id="KW-1185">Reference proteome</keyword>
<evidence type="ECO:0000313" key="7">
    <source>
        <dbReference type="Proteomes" id="UP000005384"/>
    </source>
</evidence>
<keyword evidence="3" id="KW-0328">Glycosyltransferase</keyword>
<organism evidence="6 7">
    <name type="scientific">Hungatella hathewayi WAL-18680</name>
    <dbReference type="NCBI Taxonomy" id="742737"/>
    <lineage>
        <taxon>Bacteria</taxon>
        <taxon>Bacillati</taxon>
        <taxon>Bacillota</taxon>
        <taxon>Clostridia</taxon>
        <taxon>Lachnospirales</taxon>
        <taxon>Lachnospiraceae</taxon>
        <taxon>Hungatella</taxon>
    </lineage>
</organism>
<dbReference type="EMBL" id="ADLN01000002">
    <property type="protein sequence ID" value="EHI61497.1"/>
    <property type="molecule type" value="Genomic_DNA"/>
</dbReference>
<name>G5IAE0_9FIRM</name>
<feature type="domain" description="Glycosyltransferase 2-like" evidence="5">
    <location>
        <begin position="11"/>
        <end position="182"/>
    </location>
</feature>
<dbReference type="SUPFAM" id="SSF53448">
    <property type="entry name" value="Nucleotide-diphospho-sugar transferases"/>
    <property type="match status" value="1"/>
</dbReference>
<keyword evidence="4" id="KW-0808">Transferase</keyword>
<dbReference type="Pfam" id="PF00535">
    <property type="entry name" value="Glycos_transf_2"/>
    <property type="match status" value="1"/>
</dbReference>
<dbReference type="GO" id="GO:0016757">
    <property type="term" value="F:glycosyltransferase activity"/>
    <property type="evidence" value="ECO:0007669"/>
    <property type="project" value="UniProtKB-KW"/>
</dbReference>
<dbReference type="Proteomes" id="UP000005384">
    <property type="component" value="Unassembled WGS sequence"/>
</dbReference>
<evidence type="ECO:0000259" key="5">
    <source>
        <dbReference type="Pfam" id="PF00535"/>
    </source>
</evidence>
<reference evidence="6 7" key="1">
    <citation type="submission" date="2011-08" db="EMBL/GenBank/DDBJ databases">
        <title>The Genome Sequence of Clostridium hathewayi WAL-18680.</title>
        <authorList>
            <consortium name="The Broad Institute Genome Sequencing Platform"/>
            <person name="Earl A."/>
            <person name="Ward D."/>
            <person name="Feldgarden M."/>
            <person name="Gevers D."/>
            <person name="Finegold S.M."/>
            <person name="Summanen P.H."/>
            <person name="Molitoris D.R."/>
            <person name="Song M."/>
            <person name="Daigneault M."/>
            <person name="Allen-Vercoe E."/>
            <person name="Young S.K."/>
            <person name="Zeng Q."/>
            <person name="Gargeya S."/>
            <person name="Fitzgerald M."/>
            <person name="Haas B."/>
            <person name="Abouelleil A."/>
            <person name="Alvarado L."/>
            <person name="Arachchi H.M."/>
            <person name="Berlin A."/>
            <person name="Brown A."/>
            <person name="Chapman S.B."/>
            <person name="Chen Z."/>
            <person name="Dunbar C."/>
            <person name="Freedman E."/>
            <person name="Gearin G."/>
            <person name="Gellesch M."/>
            <person name="Goldberg J."/>
            <person name="Griggs A."/>
            <person name="Gujja S."/>
            <person name="Heiman D."/>
            <person name="Howarth C."/>
            <person name="Larson L."/>
            <person name="Lui A."/>
            <person name="MacDonald P.J.P."/>
            <person name="Montmayeur A."/>
            <person name="Murphy C."/>
            <person name="Neiman D."/>
            <person name="Pearson M."/>
            <person name="Priest M."/>
            <person name="Roberts A."/>
            <person name="Saif S."/>
            <person name="Shea T."/>
            <person name="Shenoy N."/>
            <person name="Sisk P."/>
            <person name="Stolte C."/>
            <person name="Sykes S."/>
            <person name="Wortman J."/>
            <person name="Nusbaum C."/>
            <person name="Birren B."/>
        </authorList>
    </citation>
    <scope>NUCLEOTIDE SEQUENCE [LARGE SCALE GENOMIC DNA]</scope>
    <source>
        <strain evidence="6 7">WAL-18680</strain>
    </source>
</reference>
<dbReference type="PANTHER" id="PTHR43179:SF12">
    <property type="entry name" value="GALACTOFURANOSYLTRANSFERASE GLFT2"/>
    <property type="match status" value="1"/>
</dbReference>
<dbReference type="RefSeq" id="WP_006778503.1">
    <property type="nucleotide sequence ID" value="NZ_CP040506.1"/>
</dbReference>
<evidence type="ECO:0000256" key="1">
    <source>
        <dbReference type="ARBA" id="ARBA00004776"/>
    </source>
</evidence>
<evidence type="ECO:0000256" key="4">
    <source>
        <dbReference type="ARBA" id="ARBA00022679"/>
    </source>
</evidence>
<evidence type="ECO:0000256" key="2">
    <source>
        <dbReference type="ARBA" id="ARBA00006739"/>
    </source>
</evidence>
<evidence type="ECO:0000256" key="3">
    <source>
        <dbReference type="ARBA" id="ARBA00022676"/>
    </source>
</evidence>
<accession>G5IAE0</accession>
<sequence length="320" mass="36155">MRETASWRVDVIIPVYQPGRTFSGLLEMLKRQTYPIGKIIIMNTDKSYWNDGGYQGIPGLEVHHVTKAEFDHGGTRNLGAGYSDADIMVFLTDDAVPKDERLIERLVEALSWTGDDGETVAVAYARQLPAADCRYIERYTRSFNYPEESRVKTASSLPELGIKTYMASNVCCAYRRDIFLKLGGFITRTIFNEDMIYAANAVKAGYGIAYAAEARVIHSHNLSGGQQFHRNFDLAVSQADHPEIFEGVPSEGEGIRLVKQTASYLVKTGHFWLLPSLVYGSGCKYAGYWLGKRYRRLPSWLVRKCTMNQDYWNRKGVEGK</sequence>
<evidence type="ECO:0000313" key="6">
    <source>
        <dbReference type="EMBL" id="EHI61497.1"/>
    </source>
</evidence>
<dbReference type="PATRIC" id="fig|742737.3.peg.520"/>